<gene>
    <name evidence="1" type="ORF">IAB03_05050</name>
</gene>
<reference evidence="1" key="1">
    <citation type="submission" date="2020-10" db="EMBL/GenBank/DDBJ databases">
        <authorList>
            <person name="Gilroy R."/>
        </authorList>
    </citation>
    <scope>NUCLEOTIDE SEQUENCE</scope>
    <source>
        <strain evidence="1">CHK158-818</strain>
    </source>
</reference>
<dbReference type="Proteomes" id="UP000824112">
    <property type="component" value="Unassembled WGS sequence"/>
</dbReference>
<comment type="caution">
    <text evidence="1">The sequence shown here is derived from an EMBL/GenBank/DDBJ whole genome shotgun (WGS) entry which is preliminary data.</text>
</comment>
<organism evidence="1 2">
    <name type="scientific">Candidatus Gallibacteroides avistercoris</name>
    <dbReference type="NCBI Taxonomy" id="2840833"/>
    <lineage>
        <taxon>Bacteria</taxon>
        <taxon>Pseudomonadati</taxon>
        <taxon>Bacteroidota</taxon>
        <taxon>Bacteroidia</taxon>
        <taxon>Bacteroidales</taxon>
        <taxon>Bacteroidaceae</taxon>
        <taxon>Bacteroidaceae incertae sedis</taxon>
        <taxon>Candidatus Gallibacteroides</taxon>
    </lineage>
</organism>
<name>A0A9D1SD41_9BACT</name>
<dbReference type="EMBL" id="DVNA01000117">
    <property type="protein sequence ID" value="HIU55162.1"/>
    <property type="molecule type" value="Genomic_DNA"/>
</dbReference>
<dbReference type="AlphaFoldDB" id="A0A9D1SD41"/>
<evidence type="ECO:0000313" key="1">
    <source>
        <dbReference type="EMBL" id="HIU55162.1"/>
    </source>
</evidence>
<protein>
    <submittedName>
        <fullName evidence="1">Uncharacterized protein</fullName>
    </submittedName>
</protein>
<accession>A0A9D1SD41</accession>
<proteinExistence type="predicted"/>
<evidence type="ECO:0000313" key="2">
    <source>
        <dbReference type="Proteomes" id="UP000824112"/>
    </source>
</evidence>
<reference evidence="1" key="2">
    <citation type="journal article" date="2021" name="PeerJ">
        <title>Extensive microbial diversity within the chicken gut microbiome revealed by metagenomics and culture.</title>
        <authorList>
            <person name="Gilroy R."/>
            <person name="Ravi A."/>
            <person name="Getino M."/>
            <person name="Pursley I."/>
            <person name="Horton D.L."/>
            <person name="Alikhan N.F."/>
            <person name="Baker D."/>
            <person name="Gharbi K."/>
            <person name="Hall N."/>
            <person name="Watson M."/>
            <person name="Adriaenssens E.M."/>
            <person name="Foster-Nyarko E."/>
            <person name="Jarju S."/>
            <person name="Secka A."/>
            <person name="Antonio M."/>
            <person name="Oren A."/>
            <person name="Chaudhuri R.R."/>
            <person name="La Ragione R."/>
            <person name="Hildebrand F."/>
            <person name="Pallen M.J."/>
        </authorList>
    </citation>
    <scope>NUCLEOTIDE SEQUENCE</scope>
    <source>
        <strain evidence="1">CHK158-818</strain>
    </source>
</reference>
<sequence>MAILNPTKNIEMLEPVTKSPGYKYRLYVARIRDEVDMDNFPKAEGGIISTKIPMKDEARFAYICALSSSIIPAIANSNDLLGQLTIPLTIEGISGELLDTLYNMHGDRYIVIIEHCSSGKKFIGGSPCSSGLKFTYQNIGTNDNVRSATCQFQGEPCSDPLWEYDSDIPGFETESA</sequence>